<protein>
    <recommendedName>
        <fullName evidence="3">histidine kinase</fullName>
        <ecNumber evidence="3">2.7.13.3</ecNumber>
    </recommendedName>
</protein>
<dbReference type="Proteomes" id="UP000285274">
    <property type="component" value="Unassembled WGS sequence"/>
</dbReference>
<dbReference type="SMART" id="SM00448">
    <property type="entry name" value="REC"/>
    <property type="match status" value="1"/>
</dbReference>
<dbReference type="PROSITE" id="PS50110">
    <property type="entry name" value="RESPONSE_REGULATORY"/>
    <property type="match status" value="1"/>
</dbReference>
<evidence type="ECO:0000256" key="5">
    <source>
        <dbReference type="ARBA" id="ARBA00022679"/>
    </source>
</evidence>
<dbReference type="PRINTS" id="PR00344">
    <property type="entry name" value="BCTRLSENSOR"/>
</dbReference>
<dbReference type="SMART" id="SM00388">
    <property type="entry name" value="HisKA"/>
    <property type="match status" value="1"/>
</dbReference>
<proteinExistence type="predicted"/>
<dbReference type="Gene3D" id="3.30.450.20">
    <property type="entry name" value="PAS domain"/>
    <property type="match status" value="2"/>
</dbReference>
<dbReference type="InterPro" id="IPR003594">
    <property type="entry name" value="HATPase_dom"/>
</dbReference>
<gene>
    <name evidence="11" type="ORF">DWX92_02825</name>
</gene>
<keyword evidence="5" id="KW-0808">Transferase</keyword>
<comment type="caution">
    <text evidence="11">The sequence shown here is derived from an EMBL/GenBank/DDBJ whole genome shotgun (WGS) entry which is preliminary data.</text>
</comment>
<dbReference type="GO" id="GO:0000155">
    <property type="term" value="F:phosphorelay sensor kinase activity"/>
    <property type="evidence" value="ECO:0007669"/>
    <property type="project" value="InterPro"/>
</dbReference>
<dbReference type="PROSITE" id="PS50109">
    <property type="entry name" value="HIS_KIN"/>
    <property type="match status" value="1"/>
</dbReference>
<feature type="modified residue" description="4-aspartylphosphate" evidence="8">
    <location>
        <position position="576"/>
    </location>
</feature>
<dbReference type="GO" id="GO:0009927">
    <property type="term" value="F:histidine phosphotransfer kinase activity"/>
    <property type="evidence" value="ECO:0007669"/>
    <property type="project" value="TreeGrafter"/>
</dbReference>
<dbReference type="GO" id="GO:0005886">
    <property type="term" value="C:plasma membrane"/>
    <property type="evidence" value="ECO:0007669"/>
    <property type="project" value="TreeGrafter"/>
</dbReference>
<dbReference type="Pfam" id="PF02518">
    <property type="entry name" value="HATPase_c"/>
    <property type="match status" value="1"/>
</dbReference>
<dbReference type="InterPro" id="IPR001789">
    <property type="entry name" value="Sig_transdc_resp-reg_receiver"/>
</dbReference>
<dbReference type="Gene3D" id="3.30.565.10">
    <property type="entry name" value="Histidine kinase-like ATPase, C-terminal domain"/>
    <property type="match status" value="1"/>
</dbReference>
<evidence type="ECO:0000259" key="10">
    <source>
        <dbReference type="PROSITE" id="PS50110"/>
    </source>
</evidence>
<sequence>MFMDKIINQVLKENSIGIWKLDGNQLYGDECFLKLIGVSKETDAQACLKFHLSHVHPEDQEQFSEYVRKLSEERTEIVYRFLHPEKGVMMIRCSGKKMEDGTIAGIHQDISDIVRLEKDKILETYLAETNEKLRNQNVAQNDYYKEILDELPCGVFAYTVKEHKIVHLNKRALDMFHIDSLEKAQCKMRSIFEKFEYPDSTTNERLIALRKYDNSVDFEVIINPKETYEVHALAKSKVFMNPDHERIIITVFLDISNMVMLKKALEQAEEGSAAKSAFLFNMSHDLRTPLNAIIGFSELMKSHWDDAKVSRNYLEKIDESSQYLLSLINNILEMSKIESGKEELKEKPWDIYTSCDNLLQFFEPDIRQKNQTLNYSVNIQHNMILTDSLKIREIYVNLMSNAIKYTDAGGTISFSLEEIEREKGLSDYKVIIQDTGIGISKDYLPHIFENFSRQKTSSESGVIGTGLGMPIVKKLVELMHGTISIESEEGKGTTVIVNLPHRYIIEKEEVDVADDKEIDLTGKHILLVEDNDLNAEIAQTLLEDKGIKVTWAKDGLEAVMMVKENTMDCFDCILMDIQMPRMNGFEACKVIRSLPDDRNKLPIIALTANAFEEDRKDCLDAGMSEHVSKPIEIQSLLQTIESV</sequence>
<evidence type="ECO:0000313" key="12">
    <source>
        <dbReference type="Proteomes" id="UP000285274"/>
    </source>
</evidence>
<reference evidence="11 12" key="1">
    <citation type="submission" date="2018-08" db="EMBL/GenBank/DDBJ databases">
        <title>A genome reference for cultivated species of the human gut microbiota.</title>
        <authorList>
            <person name="Zou Y."/>
            <person name="Xue W."/>
            <person name="Luo G."/>
        </authorList>
    </citation>
    <scope>NUCLEOTIDE SEQUENCE [LARGE SCALE GENOMIC DNA]</scope>
    <source>
        <strain evidence="11 12">AF22-10AC</strain>
    </source>
</reference>
<dbReference type="SUPFAM" id="SSF55785">
    <property type="entry name" value="PYP-like sensor domain (PAS domain)"/>
    <property type="match status" value="1"/>
</dbReference>
<dbReference type="SMART" id="SM00387">
    <property type="entry name" value="HATPase_c"/>
    <property type="match status" value="1"/>
</dbReference>
<feature type="domain" description="Response regulatory" evidence="10">
    <location>
        <begin position="524"/>
        <end position="643"/>
    </location>
</feature>
<evidence type="ECO:0000256" key="2">
    <source>
        <dbReference type="ARBA" id="ARBA00004370"/>
    </source>
</evidence>
<dbReference type="Gene3D" id="1.10.287.130">
    <property type="match status" value="1"/>
</dbReference>
<dbReference type="FunFam" id="3.30.565.10:FF:000006">
    <property type="entry name" value="Sensor histidine kinase WalK"/>
    <property type="match status" value="1"/>
</dbReference>
<dbReference type="AlphaFoldDB" id="A0A412J7Q5"/>
<dbReference type="InterPro" id="IPR005467">
    <property type="entry name" value="His_kinase_dom"/>
</dbReference>
<dbReference type="CDD" id="cd17546">
    <property type="entry name" value="REC_hyHK_CKI1_RcsC-like"/>
    <property type="match status" value="1"/>
</dbReference>
<evidence type="ECO:0000313" key="11">
    <source>
        <dbReference type="EMBL" id="RGS48390.1"/>
    </source>
</evidence>
<dbReference type="InterPro" id="IPR013655">
    <property type="entry name" value="PAS_fold_3"/>
</dbReference>
<dbReference type="EMBL" id="QRVM01000006">
    <property type="protein sequence ID" value="RGS48390.1"/>
    <property type="molecule type" value="Genomic_DNA"/>
</dbReference>
<dbReference type="InterPro" id="IPR003661">
    <property type="entry name" value="HisK_dim/P_dom"/>
</dbReference>
<dbReference type="PANTHER" id="PTHR43047:SF72">
    <property type="entry name" value="OSMOSENSING HISTIDINE PROTEIN KINASE SLN1"/>
    <property type="match status" value="1"/>
</dbReference>
<evidence type="ECO:0000256" key="7">
    <source>
        <dbReference type="ARBA" id="ARBA00023012"/>
    </source>
</evidence>
<evidence type="ECO:0000256" key="6">
    <source>
        <dbReference type="ARBA" id="ARBA00022777"/>
    </source>
</evidence>
<comment type="subcellular location">
    <subcellularLocation>
        <location evidence="2">Membrane</location>
    </subcellularLocation>
</comment>
<evidence type="ECO:0000256" key="4">
    <source>
        <dbReference type="ARBA" id="ARBA00022553"/>
    </source>
</evidence>
<feature type="domain" description="Histidine kinase" evidence="9">
    <location>
        <begin position="281"/>
        <end position="503"/>
    </location>
</feature>
<comment type="catalytic activity">
    <reaction evidence="1">
        <text>ATP + protein L-histidine = ADP + protein N-phospho-L-histidine.</text>
        <dbReference type="EC" id="2.7.13.3"/>
    </reaction>
</comment>
<dbReference type="CDD" id="cd00130">
    <property type="entry name" value="PAS"/>
    <property type="match status" value="1"/>
</dbReference>
<dbReference type="InterPro" id="IPR011006">
    <property type="entry name" value="CheY-like_superfamily"/>
</dbReference>
<dbReference type="SUPFAM" id="SSF52172">
    <property type="entry name" value="CheY-like"/>
    <property type="match status" value="1"/>
</dbReference>
<keyword evidence="6" id="KW-0418">Kinase</keyword>
<dbReference type="CDD" id="cd00082">
    <property type="entry name" value="HisKA"/>
    <property type="match status" value="1"/>
</dbReference>
<organism evidence="11 12">
    <name type="scientific">Holdemanella biformis</name>
    <dbReference type="NCBI Taxonomy" id="1735"/>
    <lineage>
        <taxon>Bacteria</taxon>
        <taxon>Bacillati</taxon>
        <taxon>Bacillota</taxon>
        <taxon>Erysipelotrichia</taxon>
        <taxon>Erysipelotrichales</taxon>
        <taxon>Erysipelotrichaceae</taxon>
        <taxon>Holdemanella</taxon>
    </lineage>
</organism>
<evidence type="ECO:0000256" key="1">
    <source>
        <dbReference type="ARBA" id="ARBA00000085"/>
    </source>
</evidence>
<evidence type="ECO:0000256" key="8">
    <source>
        <dbReference type="PROSITE-ProRule" id="PRU00169"/>
    </source>
</evidence>
<dbReference type="InterPro" id="IPR036890">
    <property type="entry name" value="HATPase_C_sf"/>
</dbReference>
<dbReference type="InterPro" id="IPR035965">
    <property type="entry name" value="PAS-like_dom_sf"/>
</dbReference>
<dbReference type="SUPFAM" id="SSF55874">
    <property type="entry name" value="ATPase domain of HSP90 chaperone/DNA topoisomerase II/histidine kinase"/>
    <property type="match status" value="1"/>
</dbReference>
<dbReference type="SUPFAM" id="SSF47384">
    <property type="entry name" value="Homodimeric domain of signal transducing histidine kinase"/>
    <property type="match status" value="1"/>
</dbReference>
<keyword evidence="4 8" id="KW-0597">Phosphoprotein</keyword>
<dbReference type="InterPro" id="IPR004358">
    <property type="entry name" value="Sig_transdc_His_kin-like_C"/>
</dbReference>
<evidence type="ECO:0000259" key="9">
    <source>
        <dbReference type="PROSITE" id="PS50109"/>
    </source>
</evidence>
<name>A0A412J7Q5_9FIRM</name>
<dbReference type="InterPro" id="IPR000014">
    <property type="entry name" value="PAS"/>
</dbReference>
<dbReference type="PANTHER" id="PTHR43047">
    <property type="entry name" value="TWO-COMPONENT HISTIDINE PROTEIN KINASE"/>
    <property type="match status" value="1"/>
</dbReference>
<dbReference type="Pfam" id="PF08447">
    <property type="entry name" value="PAS_3"/>
    <property type="match status" value="1"/>
</dbReference>
<dbReference type="Pfam" id="PF13426">
    <property type="entry name" value="PAS_9"/>
    <property type="match status" value="1"/>
</dbReference>
<dbReference type="Pfam" id="PF00512">
    <property type="entry name" value="HisKA"/>
    <property type="match status" value="1"/>
</dbReference>
<dbReference type="EC" id="2.7.13.3" evidence="3"/>
<keyword evidence="7" id="KW-0902">Two-component regulatory system</keyword>
<evidence type="ECO:0000256" key="3">
    <source>
        <dbReference type="ARBA" id="ARBA00012438"/>
    </source>
</evidence>
<dbReference type="Pfam" id="PF00072">
    <property type="entry name" value="Response_reg"/>
    <property type="match status" value="1"/>
</dbReference>
<accession>A0A412J7Q5</accession>
<dbReference type="InterPro" id="IPR036097">
    <property type="entry name" value="HisK_dim/P_sf"/>
</dbReference>
<dbReference type="Gene3D" id="3.40.50.2300">
    <property type="match status" value="1"/>
</dbReference>